<protein>
    <submittedName>
        <fullName evidence="3">Acg family FMN-binding oxidoreductase</fullName>
    </submittedName>
</protein>
<dbReference type="PANTHER" id="PTHR23026:SF123">
    <property type="entry name" value="NAD(P)H NITROREDUCTASE RV3131-RELATED"/>
    <property type="match status" value="1"/>
</dbReference>
<name>A0ABW5WDA5_9PSEU</name>
<dbReference type="Proteomes" id="UP001597478">
    <property type="component" value="Unassembled WGS sequence"/>
</dbReference>
<keyword evidence="4" id="KW-1185">Reference proteome</keyword>
<evidence type="ECO:0000313" key="4">
    <source>
        <dbReference type="Proteomes" id="UP001597478"/>
    </source>
</evidence>
<proteinExistence type="predicted"/>
<evidence type="ECO:0000259" key="2">
    <source>
        <dbReference type="Pfam" id="PF00881"/>
    </source>
</evidence>
<dbReference type="EMBL" id="JBHUOF010000021">
    <property type="protein sequence ID" value="MFD2801082.1"/>
    <property type="molecule type" value="Genomic_DNA"/>
</dbReference>
<dbReference type="SUPFAM" id="SSF55469">
    <property type="entry name" value="FMN-dependent nitroreductase-like"/>
    <property type="match status" value="2"/>
</dbReference>
<dbReference type="PANTHER" id="PTHR23026">
    <property type="entry name" value="NADPH NITROREDUCTASE"/>
    <property type="match status" value="1"/>
</dbReference>
<organism evidence="3 4">
    <name type="scientific">Prauserella oleivorans</name>
    <dbReference type="NCBI Taxonomy" id="1478153"/>
    <lineage>
        <taxon>Bacteria</taxon>
        <taxon>Bacillati</taxon>
        <taxon>Actinomycetota</taxon>
        <taxon>Actinomycetes</taxon>
        <taxon>Pseudonocardiales</taxon>
        <taxon>Pseudonocardiaceae</taxon>
        <taxon>Prauserella</taxon>
    </lineage>
</organism>
<dbReference type="Gene3D" id="3.40.109.10">
    <property type="entry name" value="NADH Oxidase"/>
    <property type="match status" value="1"/>
</dbReference>
<accession>A0ABW5WDA5</accession>
<feature type="region of interest" description="Disordered" evidence="1">
    <location>
        <begin position="191"/>
        <end position="235"/>
    </location>
</feature>
<evidence type="ECO:0000256" key="1">
    <source>
        <dbReference type="SAM" id="MobiDB-lite"/>
    </source>
</evidence>
<evidence type="ECO:0000313" key="3">
    <source>
        <dbReference type="EMBL" id="MFD2801082.1"/>
    </source>
</evidence>
<reference evidence="4" key="1">
    <citation type="journal article" date="2019" name="Int. J. Syst. Evol. Microbiol.">
        <title>The Global Catalogue of Microorganisms (GCM) 10K type strain sequencing project: providing services to taxonomists for standard genome sequencing and annotation.</title>
        <authorList>
            <consortium name="The Broad Institute Genomics Platform"/>
            <consortium name="The Broad Institute Genome Sequencing Center for Infectious Disease"/>
            <person name="Wu L."/>
            <person name="Ma J."/>
        </authorList>
    </citation>
    <scope>NUCLEOTIDE SEQUENCE [LARGE SCALE GENOMIC DNA]</scope>
    <source>
        <strain evidence="4">IBRC-M 10906</strain>
    </source>
</reference>
<dbReference type="InterPro" id="IPR029479">
    <property type="entry name" value="Nitroreductase"/>
</dbReference>
<dbReference type="Pfam" id="PF00881">
    <property type="entry name" value="Nitroreductase"/>
    <property type="match status" value="1"/>
</dbReference>
<dbReference type="NCBIfam" id="NF047509">
    <property type="entry name" value="Rv3131_FMN_oxido"/>
    <property type="match status" value="1"/>
</dbReference>
<feature type="domain" description="Nitroreductase" evidence="2">
    <location>
        <begin position="121"/>
        <end position="305"/>
    </location>
</feature>
<sequence length="329" mass="35280">MTDTTTPPLTGLLHAALLAAVRAPSPHNTQPWEFRVGTGRIDVLLDETRILGVCDPGAREATLACGAALLNIRLVLAARGHASEVRIQPDPARPRLLARVHVGGPHRPAPDELRLATAIGHRHTNRRPFLDRPVPTAVRHTLVMAAHAEGGQLLLLEQPPRLAALAALLRRADAVQARDEGFQEEVRAWTRTGRRPDGVPATAGGPRATPGEPLLARPDDTVPEGPGGSGLRRGPLVAVLTTPGDTRRDVIRAGQAMQRVLLAATAAGLGASFLSPLVEVSSARAVLHAMLGDRHHPQTVFRLGYGCPVSITRRRPVEDVTMQEWPYDQ</sequence>
<dbReference type="RefSeq" id="WP_377391125.1">
    <property type="nucleotide sequence ID" value="NZ_JBHSAN010000024.1"/>
</dbReference>
<dbReference type="InterPro" id="IPR050627">
    <property type="entry name" value="Nitroreductase/BluB"/>
</dbReference>
<dbReference type="InterPro" id="IPR000415">
    <property type="entry name" value="Nitroreductase-like"/>
</dbReference>
<gene>
    <name evidence="3" type="ORF">ACFS2C_16945</name>
</gene>
<comment type="caution">
    <text evidence="3">The sequence shown here is derived from an EMBL/GenBank/DDBJ whole genome shotgun (WGS) entry which is preliminary data.</text>
</comment>